<evidence type="ECO:0000259" key="9">
    <source>
        <dbReference type="PROSITE" id="PS50206"/>
    </source>
</evidence>
<evidence type="ECO:0000256" key="6">
    <source>
        <dbReference type="ARBA" id="ARBA00038076"/>
    </source>
</evidence>
<evidence type="ECO:0000256" key="7">
    <source>
        <dbReference type="SAM" id="MobiDB-lite"/>
    </source>
</evidence>
<dbReference type="EMBL" id="CAFBMK010000054">
    <property type="protein sequence ID" value="CAB4910646.1"/>
    <property type="molecule type" value="Genomic_DNA"/>
</dbReference>
<comment type="similarity">
    <text evidence="6">Belongs to the ABC-4 integral membrane protein family.</text>
</comment>
<feature type="transmembrane region" description="Helical" evidence="8">
    <location>
        <begin position="757"/>
        <end position="784"/>
    </location>
</feature>
<gene>
    <name evidence="10" type="ORF">UFOPK3564_01214</name>
</gene>
<evidence type="ECO:0000256" key="1">
    <source>
        <dbReference type="ARBA" id="ARBA00004651"/>
    </source>
</evidence>
<dbReference type="InterPro" id="IPR001763">
    <property type="entry name" value="Rhodanese-like_dom"/>
</dbReference>
<feature type="transmembrane region" description="Helical" evidence="8">
    <location>
        <begin position="714"/>
        <end position="737"/>
    </location>
</feature>
<comment type="subcellular location">
    <subcellularLocation>
        <location evidence="1">Cell membrane</location>
        <topology evidence="1">Multi-pass membrane protein</topology>
    </subcellularLocation>
</comment>
<feature type="transmembrane region" description="Helical" evidence="8">
    <location>
        <begin position="671"/>
        <end position="693"/>
    </location>
</feature>
<protein>
    <submittedName>
        <fullName evidence="10">Unannotated protein</fullName>
    </submittedName>
</protein>
<keyword evidence="3 8" id="KW-0812">Transmembrane</keyword>
<sequence length="799" mass="81558">MRGAPRPAAAAGRLLRGALSLLRSGRRRTVLAAVGILVAGAMAGAALTVSLALGGGFDRAAERSDLPDIVARFADQPPDRIRDRIEALPNVAAYAPRTEVPNVRLRSGGDFSSRGSLQLVDTTARRGYAIVEGRDLPETGGSTREVLIEQGLARTWDLGVGDTLQVGQLGRVRIVGVSIAPDNVAFPLATAPRVYLSGTALERRLGGVFRVNQALVWTHDRGRTDVTLQQARATTYGVGNLRFVTRTGVRLIIDQAAGVVIALLVAFSLIALIAATTMLASQAASEVARRLPVIGVQRAIGVPRGTVAGEQALSAGLIGLVAGGAGVALGALVIQGPSGDLLAALNETPPGAALVLPLTGLVLLLGAIAAGAAGWPAWRAAGRPPVALLRGGTLTEGALRGRWRGWRAGRDRTTDDADRGTDPPRGTDRAPRTAGRTGFLGLGAKLVLARPGRASATIGVLGVSGGVILLMLGLASLLVALRDDPSAVGTRYALTVRAPDDGGLAAVRAVPGVADAGERYETRGADSFALGEPVKLTAFDGDLGRFVNPPLADGRRVRGPGEVEIGTGLATALGLSTGGTLAVQLQSGGEARFRVVGTVRALGDDGRVAFAQPDRLLAADPGLRPDVAVRLEDGADRDEVARRLTAIGATPTAVGGATTSNRAFLDTLATVLKAVAVLDGLVCLYALVQALALTARERRPTLALLRAQGAATGTVVRVLLGAGLVLALPGAVVAFLLQRLVLSPVVSQLAAGYADLGTAASAGAVVGVTGGFVGFAVLAGAWVARRVVAEPPVHGLREG</sequence>
<evidence type="ECO:0000256" key="3">
    <source>
        <dbReference type="ARBA" id="ARBA00022692"/>
    </source>
</evidence>
<dbReference type="GO" id="GO:0022857">
    <property type="term" value="F:transmembrane transporter activity"/>
    <property type="evidence" value="ECO:0007669"/>
    <property type="project" value="TreeGrafter"/>
</dbReference>
<feature type="compositionally biased region" description="Basic and acidic residues" evidence="7">
    <location>
        <begin position="408"/>
        <end position="431"/>
    </location>
</feature>
<evidence type="ECO:0000313" key="10">
    <source>
        <dbReference type="EMBL" id="CAB4910646.1"/>
    </source>
</evidence>
<accession>A0A6J7GUS7</accession>
<dbReference type="AlphaFoldDB" id="A0A6J7GUS7"/>
<dbReference type="InterPro" id="IPR050250">
    <property type="entry name" value="Macrolide_Exporter_MacB"/>
</dbReference>
<feature type="transmembrane region" description="Helical" evidence="8">
    <location>
        <begin position="458"/>
        <end position="481"/>
    </location>
</feature>
<dbReference type="GO" id="GO:0005886">
    <property type="term" value="C:plasma membrane"/>
    <property type="evidence" value="ECO:0007669"/>
    <property type="project" value="UniProtKB-SubCell"/>
</dbReference>
<dbReference type="Pfam" id="PF02687">
    <property type="entry name" value="FtsX"/>
    <property type="match status" value="2"/>
</dbReference>
<feature type="transmembrane region" description="Helical" evidence="8">
    <location>
        <begin position="256"/>
        <end position="280"/>
    </location>
</feature>
<feature type="domain" description="Rhodanese" evidence="9">
    <location>
        <begin position="374"/>
        <end position="387"/>
    </location>
</feature>
<evidence type="ECO:0000256" key="5">
    <source>
        <dbReference type="ARBA" id="ARBA00023136"/>
    </source>
</evidence>
<feature type="region of interest" description="Disordered" evidence="7">
    <location>
        <begin position="406"/>
        <end position="435"/>
    </location>
</feature>
<evidence type="ECO:0000256" key="2">
    <source>
        <dbReference type="ARBA" id="ARBA00022475"/>
    </source>
</evidence>
<dbReference type="PANTHER" id="PTHR30572">
    <property type="entry name" value="MEMBRANE COMPONENT OF TRANSPORTER-RELATED"/>
    <property type="match status" value="1"/>
</dbReference>
<keyword evidence="5 8" id="KW-0472">Membrane</keyword>
<evidence type="ECO:0000256" key="4">
    <source>
        <dbReference type="ARBA" id="ARBA00022989"/>
    </source>
</evidence>
<feature type="transmembrane region" description="Helical" evidence="8">
    <location>
        <begin position="30"/>
        <end position="53"/>
    </location>
</feature>
<proteinExistence type="inferred from homology"/>
<dbReference type="PANTHER" id="PTHR30572:SF4">
    <property type="entry name" value="ABC TRANSPORTER PERMEASE YTRF"/>
    <property type="match status" value="1"/>
</dbReference>
<evidence type="ECO:0000256" key="8">
    <source>
        <dbReference type="SAM" id="Phobius"/>
    </source>
</evidence>
<keyword evidence="4 8" id="KW-1133">Transmembrane helix</keyword>
<organism evidence="10">
    <name type="scientific">freshwater metagenome</name>
    <dbReference type="NCBI Taxonomy" id="449393"/>
    <lineage>
        <taxon>unclassified sequences</taxon>
        <taxon>metagenomes</taxon>
        <taxon>ecological metagenomes</taxon>
    </lineage>
</organism>
<dbReference type="InterPro" id="IPR003838">
    <property type="entry name" value="ABC3_permease_C"/>
</dbReference>
<feature type="transmembrane region" description="Helical" evidence="8">
    <location>
        <begin position="312"/>
        <end position="334"/>
    </location>
</feature>
<keyword evidence="2" id="KW-1003">Cell membrane</keyword>
<reference evidence="10" key="1">
    <citation type="submission" date="2020-05" db="EMBL/GenBank/DDBJ databases">
        <authorList>
            <person name="Chiriac C."/>
            <person name="Salcher M."/>
            <person name="Ghai R."/>
            <person name="Kavagutti S V."/>
        </authorList>
    </citation>
    <scope>NUCLEOTIDE SEQUENCE</scope>
</reference>
<name>A0A6J7GUS7_9ZZZZ</name>
<dbReference type="PROSITE" id="PS50206">
    <property type="entry name" value="RHODANESE_3"/>
    <property type="match status" value="1"/>
</dbReference>
<feature type="transmembrane region" description="Helical" evidence="8">
    <location>
        <begin position="354"/>
        <end position="375"/>
    </location>
</feature>